<gene>
    <name evidence="1" type="ORF">PCOR1329_LOCUS70696</name>
</gene>
<evidence type="ECO:0000313" key="2">
    <source>
        <dbReference type="Proteomes" id="UP001189429"/>
    </source>
</evidence>
<evidence type="ECO:0000313" key="1">
    <source>
        <dbReference type="EMBL" id="CAK0890451.1"/>
    </source>
</evidence>
<name>A0ABN9WUE1_9DINO</name>
<accession>A0ABN9WUE1</accession>
<organism evidence="1 2">
    <name type="scientific">Prorocentrum cordatum</name>
    <dbReference type="NCBI Taxonomy" id="2364126"/>
    <lineage>
        <taxon>Eukaryota</taxon>
        <taxon>Sar</taxon>
        <taxon>Alveolata</taxon>
        <taxon>Dinophyceae</taxon>
        <taxon>Prorocentrales</taxon>
        <taxon>Prorocentraceae</taxon>
        <taxon>Prorocentrum</taxon>
    </lineage>
</organism>
<reference evidence="1" key="1">
    <citation type="submission" date="2023-10" db="EMBL/GenBank/DDBJ databases">
        <authorList>
            <person name="Chen Y."/>
            <person name="Shah S."/>
            <person name="Dougan E. K."/>
            <person name="Thang M."/>
            <person name="Chan C."/>
        </authorList>
    </citation>
    <scope>NUCLEOTIDE SEQUENCE [LARGE SCALE GENOMIC DNA]</scope>
</reference>
<proteinExistence type="predicted"/>
<sequence length="147" mass="16554">MEAMATRTLQLDEDCAVQSRVQNFVLQAPSENELMKVMDWTAEQYDKAGVEARKKAKDEETDYLGNPYGKKTVAFFSGMLRRLGGTCEKKESRDVILKKVDDRVKKKGLTSMAHSVATALLDQLPLRGREHLCCRPKFVFPGASILK</sequence>
<dbReference type="Proteomes" id="UP001189429">
    <property type="component" value="Unassembled WGS sequence"/>
</dbReference>
<keyword evidence="2" id="KW-1185">Reference proteome</keyword>
<dbReference type="EMBL" id="CAUYUJ010019355">
    <property type="protein sequence ID" value="CAK0890451.1"/>
    <property type="molecule type" value="Genomic_DNA"/>
</dbReference>
<comment type="caution">
    <text evidence="1">The sequence shown here is derived from an EMBL/GenBank/DDBJ whole genome shotgun (WGS) entry which is preliminary data.</text>
</comment>
<protein>
    <submittedName>
        <fullName evidence="1">Uncharacterized protein</fullName>
    </submittedName>
</protein>